<dbReference type="VEuPathDB" id="TrichDB:TVAGG3_0981210"/>
<dbReference type="VEuPathDB" id="TrichDB:TVAG_483680"/>
<evidence type="ECO:0000313" key="17">
    <source>
        <dbReference type="EMBL" id="EAY10458.1"/>
    </source>
</evidence>
<sequence length="154" mass="16168">MIFSSLFPIFGSAFDFPYRNTRYEQTLEARYYKFEVWGAQGGGKDISNHQNSGYGGKGGYSVGYLNLLDPTTVYVRVGGWSLSGFASGGFNGGGSAFGESTYPGHGGGGGTDIRINEDDIYARVIVAGGGGGAEFNGVNGGYGGGVIFHQELEQ</sequence>
<evidence type="ECO:0000256" key="4">
    <source>
        <dbReference type="ARBA" id="ARBA00022679"/>
    </source>
</evidence>
<keyword evidence="11" id="KW-0472">Membrane</keyword>
<keyword evidence="8" id="KW-0418">Kinase</keyword>
<protein>
    <recommendedName>
        <fullName evidence="2">receptor protein-tyrosine kinase</fullName>
        <ecNumber evidence="2">2.7.10.1</ecNumber>
    </recommendedName>
</protein>
<keyword evidence="7" id="KW-0547">Nucleotide-binding</keyword>
<dbReference type="Pfam" id="PF12810">
    <property type="entry name" value="ALK_LTK_GRD"/>
    <property type="match status" value="1"/>
</dbReference>
<accession>A2EA12</accession>
<keyword evidence="10" id="KW-1133">Transmembrane helix</keyword>
<keyword evidence="5" id="KW-0812">Transmembrane</keyword>
<dbReference type="KEGG" id="tva:4768392"/>
<keyword evidence="4" id="KW-0808">Transferase</keyword>
<gene>
    <name evidence="17" type="ORF">TVAG_483680</name>
</gene>
<evidence type="ECO:0000256" key="15">
    <source>
        <dbReference type="ARBA" id="ARBA00023180"/>
    </source>
</evidence>
<evidence type="ECO:0000256" key="6">
    <source>
        <dbReference type="ARBA" id="ARBA00022729"/>
    </source>
</evidence>
<feature type="domain" description="ALK/LTK-like glycine-rich" evidence="16">
    <location>
        <begin position="23"/>
        <end position="147"/>
    </location>
</feature>
<keyword evidence="15" id="KW-0325">Glycoprotein</keyword>
<proteinExistence type="predicted"/>
<keyword evidence="12" id="KW-0829">Tyrosine-protein kinase</keyword>
<evidence type="ECO:0000256" key="8">
    <source>
        <dbReference type="ARBA" id="ARBA00022777"/>
    </source>
</evidence>
<evidence type="ECO:0000256" key="9">
    <source>
        <dbReference type="ARBA" id="ARBA00022840"/>
    </source>
</evidence>
<keyword evidence="13" id="KW-1015">Disulfide bond</keyword>
<evidence type="ECO:0000256" key="14">
    <source>
        <dbReference type="ARBA" id="ARBA00023170"/>
    </source>
</evidence>
<reference evidence="17" key="1">
    <citation type="submission" date="2006-10" db="EMBL/GenBank/DDBJ databases">
        <authorList>
            <person name="Amadeo P."/>
            <person name="Zhao Q."/>
            <person name="Wortman J."/>
            <person name="Fraser-Liggett C."/>
            <person name="Carlton J."/>
        </authorList>
    </citation>
    <scope>NUCLEOTIDE SEQUENCE</scope>
    <source>
        <strain evidence="17">G3</strain>
    </source>
</reference>
<dbReference type="AlphaFoldDB" id="A2EA12"/>
<evidence type="ECO:0000256" key="1">
    <source>
        <dbReference type="ARBA" id="ARBA00004251"/>
    </source>
</evidence>
<dbReference type="GO" id="GO:0004714">
    <property type="term" value="F:transmembrane receptor protein tyrosine kinase activity"/>
    <property type="evidence" value="ECO:0007669"/>
    <property type="project" value="UniProtKB-EC"/>
</dbReference>
<evidence type="ECO:0000256" key="13">
    <source>
        <dbReference type="ARBA" id="ARBA00023157"/>
    </source>
</evidence>
<dbReference type="EC" id="2.7.10.1" evidence="2"/>
<comment type="subcellular location">
    <subcellularLocation>
        <location evidence="1">Cell membrane</location>
        <topology evidence="1">Single-pass type I membrane protein</topology>
    </subcellularLocation>
</comment>
<keyword evidence="18" id="KW-1185">Reference proteome</keyword>
<dbReference type="RefSeq" id="XP_001322681.1">
    <property type="nucleotide sequence ID" value="XM_001322646.1"/>
</dbReference>
<dbReference type="GO" id="GO:0005886">
    <property type="term" value="C:plasma membrane"/>
    <property type="evidence" value="ECO:0007669"/>
    <property type="project" value="UniProtKB-SubCell"/>
</dbReference>
<reference evidence="17" key="2">
    <citation type="journal article" date="2007" name="Science">
        <title>Draft genome sequence of the sexually transmitted pathogen Trichomonas vaginalis.</title>
        <authorList>
            <person name="Carlton J.M."/>
            <person name="Hirt R.P."/>
            <person name="Silva J.C."/>
            <person name="Delcher A.L."/>
            <person name="Schatz M."/>
            <person name="Zhao Q."/>
            <person name="Wortman J.R."/>
            <person name="Bidwell S.L."/>
            <person name="Alsmark U.C.M."/>
            <person name="Besteiro S."/>
            <person name="Sicheritz-Ponten T."/>
            <person name="Noel C.J."/>
            <person name="Dacks J.B."/>
            <person name="Foster P.G."/>
            <person name="Simillion C."/>
            <person name="Van de Peer Y."/>
            <person name="Miranda-Saavedra D."/>
            <person name="Barton G.J."/>
            <person name="Westrop G.D."/>
            <person name="Mueller S."/>
            <person name="Dessi D."/>
            <person name="Fiori P.L."/>
            <person name="Ren Q."/>
            <person name="Paulsen I."/>
            <person name="Zhang H."/>
            <person name="Bastida-Corcuera F.D."/>
            <person name="Simoes-Barbosa A."/>
            <person name="Brown M.T."/>
            <person name="Hayes R.D."/>
            <person name="Mukherjee M."/>
            <person name="Okumura C.Y."/>
            <person name="Schneider R."/>
            <person name="Smith A.J."/>
            <person name="Vanacova S."/>
            <person name="Villalvazo M."/>
            <person name="Haas B.J."/>
            <person name="Pertea M."/>
            <person name="Feldblyum T.V."/>
            <person name="Utterback T.R."/>
            <person name="Shu C.L."/>
            <person name="Osoegawa K."/>
            <person name="de Jong P.J."/>
            <person name="Hrdy I."/>
            <person name="Horvathova L."/>
            <person name="Zubacova Z."/>
            <person name="Dolezal P."/>
            <person name="Malik S.B."/>
            <person name="Logsdon J.M. Jr."/>
            <person name="Henze K."/>
            <person name="Gupta A."/>
            <person name="Wang C.C."/>
            <person name="Dunne R.L."/>
            <person name="Upcroft J.A."/>
            <person name="Upcroft P."/>
            <person name="White O."/>
            <person name="Salzberg S.L."/>
            <person name="Tang P."/>
            <person name="Chiu C.-H."/>
            <person name="Lee Y.-S."/>
            <person name="Embley T.M."/>
            <person name="Coombs G.H."/>
            <person name="Mottram J.C."/>
            <person name="Tachezy J."/>
            <person name="Fraser-Liggett C.M."/>
            <person name="Johnson P.J."/>
        </authorList>
    </citation>
    <scope>NUCLEOTIDE SEQUENCE [LARGE SCALE GENOMIC DNA]</scope>
    <source>
        <strain evidence="17">G3</strain>
    </source>
</reference>
<dbReference type="SMR" id="A2EA12"/>
<keyword evidence="6" id="KW-0732">Signal</keyword>
<evidence type="ECO:0000256" key="10">
    <source>
        <dbReference type="ARBA" id="ARBA00022989"/>
    </source>
</evidence>
<name>A2EA12_TRIV3</name>
<organism evidence="17 18">
    <name type="scientific">Trichomonas vaginalis (strain ATCC PRA-98 / G3)</name>
    <dbReference type="NCBI Taxonomy" id="412133"/>
    <lineage>
        <taxon>Eukaryota</taxon>
        <taxon>Metamonada</taxon>
        <taxon>Parabasalia</taxon>
        <taxon>Trichomonadida</taxon>
        <taxon>Trichomonadidae</taxon>
        <taxon>Trichomonas</taxon>
    </lineage>
</organism>
<dbReference type="Proteomes" id="UP000001542">
    <property type="component" value="Unassembled WGS sequence"/>
</dbReference>
<evidence type="ECO:0000256" key="2">
    <source>
        <dbReference type="ARBA" id="ARBA00011902"/>
    </source>
</evidence>
<dbReference type="InterPro" id="IPR055163">
    <property type="entry name" value="ALK/LTK-like_GRD"/>
</dbReference>
<evidence type="ECO:0000256" key="11">
    <source>
        <dbReference type="ARBA" id="ARBA00023136"/>
    </source>
</evidence>
<dbReference type="GO" id="GO:0005524">
    <property type="term" value="F:ATP binding"/>
    <property type="evidence" value="ECO:0007669"/>
    <property type="project" value="UniProtKB-KW"/>
</dbReference>
<evidence type="ECO:0000256" key="12">
    <source>
        <dbReference type="ARBA" id="ARBA00023137"/>
    </source>
</evidence>
<evidence type="ECO:0000256" key="5">
    <source>
        <dbReference type="ARBA" id="ARBA00022692"/>
    </source>
</evidence>
<keyword evidence="9" id="KW-0067">ATP-binding</keyword>
<evidence type="ECO:0000256" key="7">
    <source>
        <dbReference type="ARBA" id="ARBA00022741"/>
    </source>
</evidence>
<keyword evidence="14" id="KW-0675">Receptor</keyword>
<evidence type="ECO:0000259" key="16">
    <source>
        <dbReference type="Pfam" id="PF12810"/>
    </source>
</evidence>
<dbReference type="InParanoid" id="A2EA12"/>
<keyword evidence="3" id="KW-1003">Cell membrane</keyword>
<dbReference type="EMBL" id="DS113337">
    <property type="protein sequence ID" value="EAY10458.1"/>
    <property type="molecule type" value="Genomic_DNA"/>
</dbReference>
<evidence type="ECO:0000313" key="18">
    <source>
        <dbReference type="Proteomes" id="UP000001542"/>
    </source>
</evidence>
<evidence type="ECO:0000256" key="3">
    <source>
        <dbReference type="ARBA" id="ARBA00022475"/>
    </source>
</evidence>